<evidence type="ECO:0000313" key="2">
    <source>
        <dbReference type="EMBL" id="OQR72840.1"/>
    </source>
</evidence>
<dbReference type="Proteomes" id="UP000192247">
    <property type="component" value="Unassembled WGS sequence"/>
</dbReference>
<dbReference type="InterPro" id="IPR032503">
    <property type="entry name" value="FAO_M"/>
</dbReference>
<evidence type="ECO:0000313" key="3">
    <source>
        <dbReference type="Proteomes" id="UP000192247"/>
    </source>
</evidence>
<protein>
    <submittedName>
        <fullName evidence="2">Sarcosine dehydrogenase</fullName>
    </submittedName>
</protein>
<dbReference type="InParanoid" id="A0A1V9XH36"/>
<keyword evidence="3" id="KW-1185">Reference proteome</keyword>
<sequence length="144" mass="17016">MNGSGGCGRELANWVIDGRPQLDMRFSSRITSNPRWLRERSHEAYVKNYSIVYPHDEPLASRSMMKDLLYEDLLNQGCIFQEKQGFERPGWFAKDGRNRVLEYDYYGSEGRKVHENYKYRDKLAMDYTFDFPKQHNIECLLGDS</sequence>
<dbReference type="InterPro" id="IPR027266">
    <property type="entry name" value="TrmE/GcvT-like"/>
</dbReference>
<evidence type="ECO:0000259" key="1">
    <source>
        <dbReference type="Pfam" id="PF16350"/>
    </source>
</evidence>
<dbReference type="AlphaFoldDB" id="A0A1V9XH36"/>
<comment type="caution">
    <text evidence="2">The sequence shown here is derived from an EMBL/GenBank/DDBJ whole genome shotgun (WGS) entry which is preliminary data.</text>
</comment>
<gene>
    <name evidence="2" type="ORF">BIW11_03703</name>
</gene>
<dbReference type="OrthoDB" id="498204at2759"/>
<dbReference type="STRING" id="418985.A0A1V9XH36"/>
<accession>A0A1V9XH36</accession>
<dbReference type="Gene3D" id="3.30.1360.120">
    <property type="entry name" value="Probable tRNA modification gtpase trme, domain 1"/>
    <property type="match status" value="1"/>
</dbReference>
<proteinExistence type="predicted"/>
<name>A0A1V9XH36_9ACAR</name>
<feature type="domain" description="FAD dependent oxidoreductase central" evidence="1">
    <location>
        <begin position="24"/>
        <end position="63"/>
    </location>
</feature>
<dbReference type="InterPro" id="IPR036188">
    <property type="entry name" value="FAD/NAD-bd_sf"/>
</dbReference>
<dbReference type="Gene3D" id="3.50.50.60">
    <property type="entry name" value="FAD/NAD(P)-binding domain"/>
    <property type="match status" value="1"/>
</dbReference>
<reference evidence="2 3" key="1">
    <citation type="journal article" date="2017" name="Gigascience">
        <title>Draft genome of the honey bee ectoparasitic mite, Tropilaelaps mercedesae, is shaped by the parasitic life history.</title>
        <authorList>
            <person name="Dong X."/>
            <person name="Armstrong S.D."/>
            <person name="Xia D."/>
            <person name="Makepeace B.L."/>
            <person name="Darby A.C."/>
            <person name="Kadowaki T."/>
        </authorList>
    </citation>
    <scope>NUCLEOTIDE SEQUENCE [LARGE SCALE GENOMIC DNA]</scope>
    <source>
        <strain evidence="2">Wuxi-XJTLU</strain>
    </source>
</reference>
<dbReference type="Pfam" id="PF16350">
    <property type="entry name" value="FAO_M"/>
    <property type="match status" value="1"/>
</dbReference>
<dbReference type="EMBL" id="MNPL01010954">
    <property type="protein sequence ID" value="OQR72840.1"/>
    <property type="molecule type" value="Genomic_DNA"/>
</dbReference>
<organism evidence="2 3">
    <name type="scientific">Tropilaelaps mercedesae</name>
    <dbReference type="NCBI Taxonomy" id="418985"/>
    <lineage>
        <taxon>Eukaryota</taxon>
        <taxon>Metazoa</taxon>
        <taxon>Ecdysozoa</taxon>
        <taxon>Arthropoda</taxon>
        <taxon>Chelicerata</taxon>
        <taxon>Arachnida</taxon>
        <taxon>Acari</taxon>
        <taxon>Parasitiformes</taxon>
        <taxon>Mesostigmata</taxon>
        <taxon>Gamasina</taxon>
        <taxon>Dermanyssoidea</taxon>
        <taxon>Laelapidae</taxon>
        <taxon>Tropilaelaps</taxon>
    </lineage>
</organism>